<dbReference type="PROSITE" id="PS50011">
    <property type="entry name" value="PROTEIN_KINASE_DOM"/>
    <property type="match status" value="1"/>
</dbReference>
<sequence>MSHDHPRRSPTRPVSLAPLVVMAMVVSLIILTVKGIYSRVGKTKKISGSISEYWQFDYSTVSVATNNFFQAKEIGQGSCGVVYQGRLSNGKDIAVKRLLIDSELDNSEFKILILTVTKLYHRNLIGLLGFCWEGSEMILVYEFAPNRSLDYAFGISSQSSKFGLGYALQYYSRHCKRALIPHEDSPHPIVHGDLKASNILIDAEMNPKISDVGMSKLHGIHKKQGGTERFQALQHDYLAINCEEDGEFSVKSDIYSFGVLVLEIMIGQESTYFNHGGDGDDLLSYAWQLWTEGRALHLIDDSIETDSRTELITRCIHIGLLCVQENIADRPTMGSVILMLNMSYQFTLPPPTPPATLRRDNTKELIDSTSRIRLSNKRKPYWTRLVRICMKPFQWDSRRSLIFSEVDAERVSGDDQTT</sequence>
<dbReference type="AlphaFoldDB" id="A0A498HQU9"/>
<evidence type="ECO:0000259" key="2">
    <source>
        <dbReference type="PROSITE" id="PS50011"/>
    </source>
</evidence>
<protein>
    <recommendedName>
        <fullName evidence="2">Protein kinase domain-containing protein</fullName>
    </recommendedName>
</protein>
<reference evidence="3 4" key="1">
    <citation type="submission" date="2018-10" db="EMBL/GenBank/DDBJ databases">
        <title>A high-quality apple genome assembly.</title>
        <authorList>
            <person name="Hu J."/>
        </authorList>
    </citation>
    <scope>NUCLEOTIDE SEQUENCE [LARGE SCALE GENOMIC DNA]</scope>
    <source>
        <strain evidence="4">cv. HFTH1</strain>
        <tissue evidence="3">Young leaf</tissue>
    </source>
</reference>
<feature type="transmembrane region" description="Helical" evidence="1">
    <location>
        <begin position="16"/>
        <end position="37"/>
    </location>
</feature>
<dbReference type="InterPro" id="IPR001245">
    <property type="entry name" value="Ser-Thr/Tyr_kinase_cat_dom"/>
</dbReference>
<dbReference type="Pfam" id="PF07714">
    <property type="entry name" value="PK_Tyr_Ser-Thr"/>
    <property type="match status" value="1"/>
</dbReference>
<keyword evidence="4" id="KW-1185">Reference proteome</keyword>
<evidence type="ECO:0000313" key="4">
    <source>
        <dbReference type="Proteomes" id="UP000290289"/>
    </source>
</evidence>
<dbReference type="PANTHER" id="PTHR27006">
    <property type="entry name" value="PROMASTIGOTE SURFACE ANTIGEN PROTEIN PSA"/>
    <property type="match status" value="1"/>
</dbReference>
<dbReference type="InterPro" id="IPR011009">
    <property type="entry name" value="Kinase-like_dom_sf"/>
</dbReference>
<keyword evidence="1" id="KW-0472">Membrane</keyword>
<name>A0A498HQU9_MALDO</name>
<dbReference type="PROSITE" id="PS00108">
    <property type="entry name" value="PROTEIN_KINASE_ST"/>
    <property type="match status" value="1"/>
</dbReference>
<dbReference type="SUPFAM" id="SSF56112">
    <property type="entry name" value="Protein kinase-like (PK-like)"/>
    <property type="match status" value="1"/>
</dbReference>
<dbReference type="PANTHER" id="PTHR27006:SF634">
    <property type="entry name" value="RECEPTOR-LIKE SERINE_THREONINE-PROTEIN KINASE"/>
    <property type="match status" value="1"/>
</dbReference>
<feature type="domain" description="Protein kinase" evidence="2">
    <location>
        <begin position="68"/>
        <end position="347"/>
    </location>
</feature>
<dbReference type="Proteomes" id="UP000290289">
    <property type="component" value="Chromosome 15"/>
</dbReference>
<gene>
    <name evidence="3" type="ORF">DVH24_012794</name>
</gene>
<accession>A0A498HQU9</accession>
<keyword evidence="1" id="KW-0812">Transmembrane</keyword>
<evidence type="ECO:0000256" key="1">
    <source>
        <dbReference type="SAM" id="Phobius"/>
    </source>
</evidence>
<dbReference type="GO" id="GO:0004672">
    <property type="term" value="F:protein kinase activity"/>
    <property type="evidence" value="ECO:0007669"/>
    <property type="project" value="InterPro"/>
</dbReference>
<dbReference type="GO" id="GO:0005524">
    <property type="term" value="F:ATP binding"/>
    <property type="evidence" value="ECO:0007669"/>
    <property type="project" value="InterPro"/>
</dbReference>
<evidence type="ECO:0000313" key="3">
    <source>
        <dbReference type="EMBL" id="RXH73110.1"/>
    </source>
</evidence>
<dbReference type="Gene3D" id="3.30.200.20">
    <property type="entry name" value="Phosphorylase Kinase, domain 1"/>
    <property type="match status" value="1"/>
</dbReference>
<dbReference type="SMART" id="SM00220">
    <property type="entry name" value="S_TKc"/>
    <property type="match status" value="1"/>
</dbReference>
<dbReference type="InterPro" id="IPR000719">
    <property type="entry name" value="Prot_kinase_dom"/>
</dbReference>
<comment type="caution">
    <text evidence="3">The sequence shown here is derived from an EMBL/GenBank/DDBJ whole genome shotgun (WGS) entry which is preliminary data.</text>
</comment>
<dbReference type="Gene3D" id="1.10.510.10">
    <property type="entry name" value="Transferase(Phosphotransferase) domain 1"/>
    <property type="match status" value="1"/>
</dbReference>
<dbReference type="EMBL" id="RDQH01000341">
    <property type="protein sequence ID" value="RXH73110.1"/>
    <property type="molecule type" value="Genomic_DNA"/>
</dbReference>
<proteinExistence type="predicted"/>
<keyword evidence="1" id="KW-1133">Transmembrane helix</keyword>
<dbReference type="InterPro" id="IPR008271">
    <property type="entry name" value="Ser/Thr_kinase_AS"/>
</dbReference>
<organism evidence="3 4">
    <name type="scientific">Malus domestica</name>
    <name type="common">Apple</name>
    <name type="synonym">Pyrus malus</name>
    <dbReference type="NCBI Taxonomy" id="3750"/>
    <lineage>
        <taxon>Eukaryota</taxon>
        <taxon>Viridiplantae</taxon>
        <taxon>Streptophyta</taxon>
        <taxon>Embryophyta</taxon>
        <taxon>Tracheophyta</taxon>
        <taxon>Spermatophyta</taxon>
        <taxon>Magnoliopsida</taxon>
        <taxon>eudicotyledons</taxon>
        <taxon>Gunneridae</taxon>
        <taxon>Pentapetalae</taxon>
        <taxon>rosids</taxon>
        <taxon>fabids</taxon>
        <taxon>Rosales</taxon>
        <taxon>Rosaceae</taxon>
        <taxon>Amygdaloideae</taxon>
        <taxon>Maleae</taxon>
        <taxon>Malus</taxon>
    </lineage>
</organism>